<accession>X1JHV8</accession>
<comment type="caution">
    <text evidence="1">The sequence shown here is derived from an EMBL/GenBank/DDBJ whole genome shotgun (WGS) entry which is preliminary data.</text>
</comment>
<feature type="non-terminal residue" evidence="1">
    <location>
        <position position="85"/>
    </location>
</feature>
<reference evidence="1" key="1">
    <citation type="journal article" date="2014" name="Front. Microbiol.">
        <title>High frequency of phylogenetically diverse reductive dehalogenase-homologous genes in deep subseafloor sedimentary metagenomes.</title>
        <authorList>
            <person name="Kawai M."/>
            <person name="Futagami T."/>
            <person name="Toyoda A."/>
            <person name="Takaki Y."/>
            <person name="Nishi S."/>
            <person name="Hori S."/>
            <person name="Arai W."/>
            <person name="Tsubouchi T."/>
            <person name="Morono Y."/>
            <person name="Uchiyama I."/>
            <person name="Ito T."/>
            <person name="Fujiyama A."/>
            <person name="Inagaki F."/>
            <person name="Takami H."/>
        </authorList>
    </citation>
    <scope>NUCLEOTIDE SEQUENCE</scope>
    <source>
        <strain evidence="1">Expedition CK06-06</strain>
    </source>
</reference>
<organism evidence="1">
    <name type="scientific">marine sediment metagenome</name>
    <dbReference type="NCBI Taxonomy" id="412755"/>
    <lineage>
        <taxon>unclassified sequences</taxon>
        <taxon>metagenomes</taxon>
        <taxon>ecological metagenomes</taxon>
    </lineage>
</organism>
<name>X1JHV8_9ZZZZ</name>
<evidence type="ECO:0000313" key="1">
    <source>
        <dbReference type="EMBL" id="GAH77909.1"/>
    </source>
</evidence>
<protein>
    <submittedName>
        <fullName evidence="1">Uncharacterized protein</fullName>
    </submittedName>
</protein>
<gene>
    <name evidence="1" type="ORF">S03H2_67775</name>
</gene>
<sequence>MNAEITKELILSASKLMNIHPRYGVAEHAVGEVFAGYASNEDISHVMIKASILNALYATSIYDIVTISKHIASLPGVTSSIKNGD</sequence>
<dbReference type="EMBL" id="BARU01044442">
    <property type="protein sequence ID" value="GAH77909.1"/>
    <property type="molecule type" value="Genomic_DNA"/>
</dbReference>
<dbReference type="AlphaFoldDB" id="X1JHV8"/>
<proteinExistence type="predicted"/>